<dbReference type="InterPro" id="IPR011701">
    <property type="entry name" value="MFS"/>
</dbReference>
<dbReference type="Proteomes" id="UP001500618">
    <property type="component" value="Unassembled WGS sequence"/>
</dbReference>
<dbReference type="Pfam" id="PF07690">
    <property type="entry name" value="MFS_1"/>
    <property type="match status" value="1"/>
</dbReference>
<evidence type="ECO:0000256" key="4">
    <source>
        <dbReference type="ARBA" id="ARBA00022692"/>
    </source>
</evidence>
<dbReference type="PANTHER" id="PTHR42718">
    <property type="entry name" value="MAJOR FACILITATOR SUPERFAMILY MULTIDRUG TRANSPORTER MFSC"/>
    <property type="match status" value="1"/>
</dbReference>
<accession>A0ABP4S898</accession>
<evidence type="ECO:0000256" key="3">
    <source>
        <dbReference type="ARBA" id="ARBA00022475"/>
    </source>
</evidence>
<feature type="transmembrane region" description="Helical" evidence="7">
    <location>
        <begin position="277"/>
        <end position="297"/>
    </location>
</feature>
<gene>
    <name evidence="9" type="ORF">GCM10009765_16290</name>
</gene>
<feature type="transmembrane region" description="Helical" evidence="7">
    <location>
        <begin position="142"/>
        <end position="162"/>
    </location>
</feature>
<keyword evidence="2" id="KW-0813">Transport</keyword>
<feature type="transmembrane region" description="Helical" evidence="7">
    <location>
        <begin position="214"/>
        <end position="234"/>
    </location>
</feature>
<evidence type="ECO:0000256" key="1">
    <source>
        <dbReference type="ARBA" id="ARBA00004651"/>
    </source>
</evidence>
<feature type="transmembrane region" description="Helical" evidence="7">
    <location>
        <begin position="107"/>
        <end position="130"/>
    </location>
</feature>
<evidence type="ECO:0000256" key="7">
    <source>
        <dbReference type="SAM" id="Phobius"/>
    </source>
</evidence>
<keyword evidence="4 7" id="KW-0812">Transmembrane</keyword>
<keyword evidence="10" id="KW-1185">Reference proteome</keyword>
<dbReference type="SUPFAM" id="SSF103473">
    <property type="entry name" value="MFS general substrate transporter"/>
    <property type="match status" value="1"/>
</dbReference>
<comment type="caution">
    <text evidence="9">The sequence shown here is derived from an EMBL/GenBank/DDBJ whole genome shotgun (WGS) entry which is preliminary data.</text>
</comment>
<sequence length="461" mass="47835">MTAATGAETDQRPGLPKRFSASVALGTLLQPLNSSMIAVALVQIGVAFHAGSQTQWLVSGLYLATAVSAPTAGKLADLFGARKVFLTGLALVAVVSLLAPFSPSLGWLIAARVLLGIGTGAQFPAGVAMIRRIADQRKASAVGALGILSIFAQTSAALGPSLGGVLVGGFGWESIFFVNIPMTLAAAICVLRMVPPDVPREIGGWRQVVREIDLPGLIIFSVAMTALMLTLLSLADQPQWALLAVAVPAFAVFGWWERRAATPFVDVRLLVRSKALSLTYVRTLLTYTAFYAIFYGLPGWLEQARHLNPTAVGLVVLPIATLGALTIVVATRIAHRKGPRPLLVVGSAGLLVGGLALALAVHSATPIVVLVLISAVLGVPNGFNSLGNQLSVYRAAPAEATGSASGLFRTSQYVGANFAAVAIALVFAGPASDPGLHRMGALVAIIGAILLIDAVLMRRRP</sequence>
<protein>
    <submittedName>
        <fullName evidence="9">MFS transporter</fullName>
    </submittedName>
</protein>
<feature type="transmembrane region" description="Helical" evidence="7">
    <location>
        <begin position="84"/>
        <end position="101"/>
    </location>
</feature>
<dbReference type="RefSeq" id="WP_344308569.1">
    <property type="nucleotide sequence ID" value="NZ_BAAANY010000005.1"/>
</dbReference>
<dbReference type="EMBL" id="BAAANY010000005">
    <property type="protein sequence ID" value="GAA1667578.1"/>
    <property type="molecule type" value="Genomic_DNA"/>
</dbReference>
<comment type="subcellular location">
    <subcellularLocation>
        <location evidence="1">Cell membrane</location>
        <topology evidence="1">Multi-pass membrane protein</topology>
    </subcellularLocation>
</comment>
<feature type="transmembrane region" description="Helical" evidence="7">
    <location>
        <begin position="413"/>
        <end position="431"/>
    </location>
</feature>
<feature type="transmembrane region" description="Helical" evidence="7">
    <location>
        <begin position="309"/>
        <end position="330"/>
    </location>
</feature>
<keyword evidence="3" id="KW-1003">Cell membrane</keyword>
<evidence type="ECO:0000259" key="8">
    <source>
        <dbReference type="PROSITE" id="PS50850"/>
    </source>
</evidence>
<dbReference type="InterPro" id="IPR036259">
    <property type="entry name" value="MFS_trans_sf"/>
</dbReference>
<keyword evidence="6 7" id="KW-0472">Membrane</keyword>
<reference evidence="10" key="1">
    <citation type="journal article" date="2019" name="Int. J. Syst. Evol. Microbiol.">
        <title>The Global Catalogue of Microorganisms (GCM) 10K type strain sequencing project: providing services to taxonomists for standard genome sequencing and annotation.</title>
        <authorList>
            <consortium name="The Broad Institute Genomics Platform"/>
            <consortium name="The Broad Institute Genome Sequencing Center for Infectious Disease"/>
            <person name="Wu L."/>
            <person name="Ma J."/>
        </authorList>
    </citation>
    <scope>NUCLEOTIDE SEQUENCE [LARGE SCALE GENOMIC DNA]</scope>
    <source>
        <strain evidence="10">JCM 14718</strain>
    </source>
</reference>
<name>A0ABP4S898_9ACTN</name>
<feature type="transmembrane region" description="Helical" evidence="7">
    <location>
        <begin position="174"/>
        <end position="194"/>
    </location>
</feature>
<evidence type="ECO:0000313" key="10">
    <source>
        <dbReference type="Proteomes" id="UP001500618"/>
    </source>
</evidence>
<feature type="transmembrane region" description="Helical" evidence="7">
    <location>
        <begin position="240"/>
        <end position="256"/>
    </location>
</feature>
<feature type="transmembrane region" description="Helical" evidence="7">
    <location>
        <begin position="367"/>
        <end position="386"/>
    </location>
</feature>
<dbReference type="Gene3D" id="1.20.1720.10">
    <property type="entry name" value="Multidrug resistance protein D"/>
    <property type="match status" value="1"/>
</dbReference>
<dbReference type="InterPro" id="IPR020846">
    <property type="entry name" value="MFS_dom"/>
</dbReference>
<evidence type="ECO:0000256" key="5">
    <source>
        <dbReference type="ARBA" id="ARBA00022989"/>
    </source>
</evidence>
<keyword evidence="5 7" id="KW-1133">Transmembrane helix</keyword>
<dbReference type="PROSITE" id="PS50850">
    <property type="entry name" value="MFS"/>
    <property type="match status" value="1"/>
</dbReference>
<organism evidence="9 10">
    <name type="scientific">Fodinicola feengrottensis</name>
    <dbReference type="NCBI Taxonomy" id="435914"/>
    <lineage>
        <taxon>Bacteria</taxon>
        <taxon>Bacillati</taxon>
        <taxon>Actinomycetota</taxon>
        <taxon>Actinomycetes</taxon>
        <taxon>Mycobacteriales</taxon>
        <taxon>Fodinicola</taxon>
    </lineage>
</organism>
<dbReference type="PANTHER" id="PTHR42718:SF46">
    <property type="entry name" value="BLR6921 PROTEIN"/>
    <property type="match status" value="1"/>
</dbReference>
<proteinExistence type="predicted"/>
<evidence type="ECO:0000256" key="2">
    <source>
        <dbReference type="ARBA" id="ARBA00022448"/>
    </source>
</evidence>
<evidence type="ECO:0000313" key="9">
    <source>
        <dbReference type="EMBL" id="GAA1667578.1"/>
    </source>
</evidence>
<feature type="transmembrane region" description="Helical" evidence="7">
    <location>
        <begin position="342"/>
        <end position="361"/>
    </location>
</feature>
<evidence type="ECO:0000256" key="6">
    <source>
        <dbReference type="ARBA" id="ARBA00023136"/>
    </source>
</evidence>
<feature type="domain" description="Major facilitator superfamily (MFS) profile" evidence="8">
    <location>
        <begin position="19"/>
        <end position="459"/>
    </location>
</feature>
<feature type="transmembrane region" description="Helical" evidence="7">
    <location>
        <begin position="437"/>
        <end position="456"/>
    </location>
</feature>
<dbReference type="Gene3D" id="1.20.1250.20">
    <property type="entry name" value="MFS general substrate transporter like domains"/>
    <property type="match status" value="1"/>
</dbReference>